<keyword evidence="3" id="KW-1185">Reference proteome</keyword>
<proteinExistence type="predicted"/>
<dbReference type="InterPro" id="IPR052929">
    <property type="entry name" value="RNase_H-like_EbsB-rel"/>
</dbReference>
<dbReference type="SUPFAM" id="SSF53098">
    <property type="entry name" value="Ribonuclease H-like"/>
    <property type="match status" value="1"/>
</dbReference>
<dbReference type="CDD" id="cd06222">
    <property type="entry name" value="RNase_H_like"/>
    <property type="match status" value="1"/>
</dbReference>
<sequence length="166" mass="18474">MDVAVRTSHSVLALAFRDHEGSLCTVYTERIPHPNPLVGETAALLAAIRLSSSFSGGRLEFESDCSILVNDVHCLELRTGWLMEEWLVSIRRHFSDHSSHSLTLIPRRRNRLAHQLTKWAAATCSFGFCPVVSIPVAIVIVDSVGGWLVFPYLKKRRRKGIGIGIV</sequence>
<gene>
    <name evidence="2" type="ORF">CJ030_MR8G019140</name>
</gene>
<dbReference type="Pfam" id="PF13456">
    <property type="entry name" value="RVT_3"/>
    <property type="match status" value="1"/>
</dbReference>
<dbReference type="PANTHER" id="PTHR47074">
    <property type="entry name" value="BNAC02G40300D PROTEIN"/>
    <property type="match status" value="1"/>
</dbReference>
<evidence type="ECO:0000313" key="2">
    <source>
        <dbReference type="EMBL" id="KAB1202327.1"/>
    </source>
</evidence>
<dbReference type="GO" id="GO:0003676">
    <property type="term" value="F:nucleic acid binding"/>
    <property type="evidence" value="ECO:0007669"/>
    <property type="project" value="InterPro"/>
</dbReference>
<dbReference type="InterPro" id="IPR002156">
    <property type="entry name" value="RNaseH_domain"/>
</dbReference>
<dbReference type="EMBL" id="RXIC02000026">
    <property type="protein sequence ID" value="KAB1202327.1"/>
    <property type="molecule type" value="Genomic_DNA"/>
</dbReference>
<comment type="caution">
    <text evidence="2">The sequence shown here is derived from an EMBL/GenBank/DDBJ whole genome shotgun (WGS) entry which is preliminary data.</text>
</comment>
<name>A0A6A1URA8_9ROSI</name>
<dbReference type="Proteomes" id="UP000516437">
    <property type="component" value="Chromosome 8"/>
</dbReference>
<accession>A0A6A1URA8</accession>
<dbReference type="InterPro" id="IPR036397">
    <property type="entry name" value="RNaseH_sf"/>
</dbReference>
<organism evidence="2 3">
    <name type="scientific">Morella rubra</name>
    <name type="common">Chinese bayberry</name>
    <dbReference type="NCBI Taxonomy" id="262757"/>
    <lineage>
        <taxon>Eukaryota</taxon>
        <taxon>Viridiplantae</taxon>
        <taxon>Streptophyta</taxon>
        <taxon>Embryophyta</taxon>
        <taxon>Tracheophyta</taxon>
        <taxon>Spermatophyta</taxon>
        <taxon>Magnoliopsida</taxon>
        <taxon>eudicotyledons</taxon>
        <taxon>Gunneridae</taxon>
        <taxon>Pentapetalae</taxon>
        <taxon>rosids</taxon>
        <taxon>fabids</taxon>
        <taxon>Fagales</taxon>
        <taxon>Myricaceae</taxon>
        <taxon>Morella</taxon>
    </lineage>
</organism>
<dbReference type="Gene3D" id="3.30.420.10">
    <property type="entry name" value="Ribonuclease H-like superfamily/Ribonuclease H"/>
    <property type="match status" value="1"/>
</dbReference>
<evidence type="ECO:0000259" key="1">
    <source>
        <dbReference type="Pfam" id="PF13456"/>
    </source>
</evidence>
<dbReference type="InterPro" id="IPR012337">
    <property type="entry name" value="RNaseH-like_sf"/>
</dbReference>
<evidence type="ECO:0000313" key="3">
    <source>
        <dbReference type="Proteomes" id="UP000516437"/>
    </source>
</evidence>
<dbReference type="GO" id="GO:0004523">
    <property type="term" value="F:RNA-DNA hybrid ribonuclease activity"/>
    <property type="evidence" value="ECO:0007669"/>
    <property type="project" value="InterPro"/>
</dbReference>
<dbReference type="PANTHER" id="PTHR47074:SF11">
    <property type="entry name" value="REVERSE TRANSCRIPTASE-LIKE PROTEIN"/>
    <property type="match status" value="1"/>
</dbReference>
<dbReference type="AlphaFoldDB" id="A0A6A1URA8"/>
<protein>
    <recommendedName>
        <fullName evidence="1">RNase H type-1 domain-containing protein</fullName>
    </recommendedName>
</protein>
<dbReference type="InterPro" id="IPR044730">
    <property type="entry name" value="RNase_H-like_dom_plant"/>
</dbReference>
<reference evidence="2 3" key="1">
    <citation type="journal article" date="2019" name="Plant Biotechnol. J.">
        <title>The red bayberry genome and genetic basis of sex determination.</title>
        <authorList>
            <person name="Jia H.M."/>
            <person name="Jia H.J."/>
            <person name="Cai Q.L."/>
            <person name="Wang Y."/>
            <person name="Zhao H.B."/>
            <person name="Yang W.F."/>
            <person name="Wang G.Y."/>
            <person name="Li Y.H."/>
            <person name="Zhan D.L."/>
            <person name="Shen Y.T."/>
            <person name="Niu Q.F."/>
            <person name="Chang L."/>
            <person name="Qiu J."/>
            <person name="Zhao L."/>
            <person name="Xie H.B."/>
            <person name="Fu W.Y."/>
            <person name="Jin J."/>
            <person name="Li X.W."/>
            <person name="Jiao Y."/>
            <person name="Zhou C.C."/>
            <person name="Tu T."/>
            <person name="Chai C.Y."/>
            <person name="Gao J.L."/>
            <person name="Fan L.J."/>
            <person name="van de Weg E."/>
            <person name="Wang J.Y."/>
            <person name="Gao Z.S."/>
        </authorList>
    </citation>
    <scope>NUCLEOTIDE SEQUENCE [LARGE SCALE GENOMIC DNA]</scope>
    <source>
        <tissue evidence="2">Leaves</tissue>
    </source>
</reference>
<feature type="domain" description="RNase H type-1" evidence="1">
    <location>
        <begin position="4"/>
        <end position="120"/>
    </location>
</feature>